<proteinExistence type="predicted"/>
<gene>
    <name evidence="1" type="ORF">SCALOS_LOCUS5358</name>
</gene>
<reference evidence="1" key="1">
    <citation type="submission" date="2021-06" db="EMBL/GenBank/DDBJ databases">
        <authorList>
            <person name="Kallberg Y."/>
            <person name="Tangrot J."/>
            <person name="Rosling A."/>
        </authorList>
    </citation>
    <scope>NUCLEOTIDE SEQUENCE</scope>
    <source>
        <strain evidence="1">AU212A</strain>
    </source>
</reference>
<organism evidence="1 2">
    <name type="scientific">Scutellospora calospora</name>
    <dbReference type="NCBI Taxonomy" id="85575"/>
    <lineage>
        <taxon>Eukaryota</taxon>
        <taxon>Fungi</taxon>
        <taxon>Fungi incertae sedis</taxon>
        <taxon>Mucoromycota</taxon>
        <taxon>Glomeromycotina</taxon>
        <taxon>Glomeromycetes</taxon>
        <taxon>Diversisporales</taxon>
        <taxon>Gigasporaceae</taxon>
        <taxon>Scutellospora</taxon>
    </lineage>
</organism>
<dbReference type="Proteomes" id="UP000789860">
    <property type="component" value="Unassembled WGS sequence"/>
</dbReference>
<sequence>EEQVSNTTSSIEQASPTYPKQQKRFDDKFTQKDVMNKIRKIVSLPVRDMSNNKGSLEDIHLWDYLLSNYGAKEGINKQAPKFSVIDDIFEIYGLPGIHECINGQRPLRLVIDIDASKEKMEAENKEIIKELVIMISSKDNKYSYHLLYASALLVDYLELKEFTELVFRLTGEKYKKFIDRELPDRNFCFRLIGSAKKDRVKHILQFSLDNDVKKINQKKIIVGQDSLKKYTNLVLQEYSDYLGG</sequence>
<evidence type="ECO:0000313" key="2">
    <source>
        <dbReference type="Proteomes" id="UP000789860"/>
    </source>
</evidence>
<accession>A0ACA9LXD5</accession>
<protein>
    <submittedName>
        <fullName evidence="1">2759_t:CDS:1</fullName>
    </submittedName>
</protein>
<name>A0ACA9LXD5_9GLOM</name>
<evidence type="ECO:0000313" key="1">
    <source>
        <dbReference type="EMBL" id="CAG8556444.1"/>
    </source>
</evidence>
<comment type="caution">
    <text evidence="1">The sequence shown here is derived from an EMBL/GenBank/DDBJ whole genome shotgun (WGS) entry which is preliminary data.</text>
</comment>
<keyword evidence="2" id="KW-1185">Reference proteome</keyword>
<dbReference type="EMBL" id="CAJVPM010008595">
    <property type="protein sequence ID" value="CAG8556444.1"/>
    <property type="molecule type" value="Genomic_DNA"/>
</dbReference>
<feature type="non-terminal residue" evidence="1">
    <location>
        <position position="1"/>
    </location>
</feature>